<reference evidence="2 3" key="1">
    <citation type="journal article" date="2013" name="Genome Announc.">
        <title>Draft Genome Sequence of Rhodococcus opacus Strain M213 Shows a Diverse Catabolic Potential.</title>
        <authorList>
            <person name="Pathak A."/>
            <person name="Green S.J."/>
            <person name="Ogram A."/>
            <person name="Chauhan A."/>
        </authorList>
    </citation>
    <scope>NUCLEOTIDE SEQUENCE [LARGE SCALE GENOMIC DNA]</scope>
    <source>
        <strain evidence="2 3">M213</strain>
    </source>
</reference>
<sequence>GDVEVLGPGERALVVGSWNATGHPVPRTTLADLLDAQVGRTPDAAAVVCGGTVLSYGEFGARVNRLARFLIGAGVGPESSVGVAVRRSVEMLVGMYAVVKAGGAYVPIDPDQPAERVGFVVATADPVLVLTASGDGVVVPAGVRVVELDTLDVSGFSAGVVGDGERLSRLRPAHPAYVMFTSGSTGRPKGVAVPHEGIVNRLLWMQERYPLTSEDVILQKTPVTFDVSVWELFWPLIVGAR</sequence>
<dbReference type="AlphaFoldDB" id="K8XDP7"/>
<evidence type="ECO:0000313" key="3">
    <source>
        <dbReference type="Proteomes" id="UP000005951"/>
    </source>
</evidence>
<feature type="non-terminal residue" evidence="2">
    <location>
        <position position="1"/>
    </location>
</feature>
<dbReference type="PANTHER" id="PTHR45527">
    <property type="entry name" value="NONRIBOSOMAL PEPTIDE SYNTHETASE"/>
    <property type="match status" value="1"/>
</dbReference>
<feature type="non-terminal residue" evidence="2">
    <location>
        <position position="241"/>
    </location>
</feature>
<dbReference type="GO" id="GO:0031177">
    <property type="term" value="F:phosphopantetheine binding"/>
    <property type="evidence" value="ECO:0007669"/>
    <property type="project" value="TreeGrafter"/>
</dbReference>
<proteinExistence type="predicted"/>
<dbReference type="Proteomes" id="UP000005951">
    <property type="component" value="Unassembled WGS sequence"/>
</dbReference>
<dbReference type="FunFam" id="3.40.50.980:FF:000001">
    <property type="entry name" value="Non-ribosomal peptide synthetase"/>
    <property type="match status" value="1"/>
</dbReference>
<dbReference type="GO" id="GO:0047527">
    <property type="term" value="F:2,3-dihydroxybenzoate-serine ligase activity"/>
    <property type="evidence" value="ECO:0007669"/>
    <property type="project" value="TreeGrafter"/>
</dbReference>
<name>K8XDP7_RHOOP</name>
<evidence type="ECO:0000259" key="1">
    <source>
        <dbReference type="Pfam" id="PF00501"/>
    </source>
</evidence>
<dbReference type="PROSITE" id="PS00455">
    <property type="entry name" value="AMP_BINDING"/>
    <property type="match status" value="1"/>
</dbReference>
<comment type="caution">
    <text evidence="2">The sequence shown here is derived from an EMBL/GenBank/DDBJ whole genome shotgun (WGS) entry which is preliminary data.</text>
</comment>
<dbReference type="GO" id="GO:0009239">
    <property type="term" value="P:enterobactin biosynthetic process"/>
    <property type="evidence" value="ECO:0007669"/>
    <property type="project" value="TreeGrafter"/>
</dbReference>
<feature type="domain" description="AMP-dependent synthetase/ligase" evidence="1">
    <location>
        <begin position="35"/>
        <end position="241"/>
    </location>
</feature>
<dbReference type="EMBL" id="AJYC02000290">
    <property type="protein sequence ID" value="EKT76427.1"/>
    <property type="molecule type" value="Genomic_DNA"/>
</dbReference>
<dbReference type="InterPro" id="IPR000873">
    <property type="entry name" value="AMP-dep_synth/lig_dom"/>
</dbReference>
<dbReference type="GO" id="GO:0005829">
    <property type="term" value="C:cytosol"/>
    <property type="evidence" value="ECO:0007669"/>
    <property type="project" value="TreeGrafter"/>
</dbReference>
<evidence type="ECO:0000313" key="2">
    <source>
        <dbReference type="EMBL" id="EKT76427.1"/>
    </source>
</evidence>
<dbReference type="GO" id="GO:0043041">
    <property type="term" value="P:amino acid activation for nonribosomal peptide biosynthetic process"/>
    <property type="evidence" value="ECO:0007669"/>
    <property type="project" value="TreeGrafter"/>
</dbReference>
<organism evidence="2 3">
    <name type="scientific">Rhodococcus opacus M213</name>
    <dbReference type="NCBI Taxonomy" id="1129896"/>
    <lineage>
        <taxon>Bacteria</taxon>
        <taxon>Bacillati</taxon>
        <taxon>Actinomycetota</taxon>
        <taxon>Actinomycetes</taxon>
        <taxon>Mycobacteriales</taxon>
        <taxon>Nocardiaceae</taxon>
        <taxon>Rhodococcus</taxon>
    </lineage>
</organism>
<dbReference type="GO" id="GO:0009366">
    <property type="term" value="C:enterobactin synthetase complex"/>
    <property type="evidence" value="ECO:0007669"/>
    <property type="project" value="TreeGrafter"/>
</dbReference>
<protein>
    <submittedName>
        <fullName evidence="2">Non-ribosomal peptide synthetase</fullName>
    </submittedName>
</protein>
<dbReference type="InterPro" id="IPR020845">
    <property type="entry name" value="AMP-binding_CS"/>
</dbReference>
<dbReference type="PANTHER" id="PTHR45527:SF1">
    <property type="entry name" value="FATTY ACID SYNTHASE"/>
    <property type="match status" value="1"/>
</dbReference>
<dbReference type="SUPFAM" id="SSF56801">
    <property type="entry name" value="Acetyl-CoA synthetase-like"/>
    <property type="match status" value="1"/>
</dbReference>
<dbReference type="Pfam" id="PF00501">
    <property type="entry name" value="AMP-binding"/>
    <property type="match status" value="1"/>
</dbReference>
<accession>K8XDP7</accession>
<dbReference type="Gene3D" id="3.40.50.980">
    <property type="match status" value="2"/>
</dbReference>
<dbReference type="RefSeq" id="WP_005265335.1">
    <property type="nucleotide sequence ID" value="NZ_AJYC02000290.1"/>
</dbReference>
<gene>
    <name evidence="2" type="ORF">WSS_A42810</name>
</gene>